<reference evidence="8 9" key="1">
    <citation type="submission" date="2024-02" db="EMBL/GenBank/DDBJ databases">
        <authorList>
            <person name="Chen Y."/>
            <person name="Shah S."/>
            <person name="Dougan E. K."/>
            <person name="Thang M."/>
            <person name="Chan C."/>
        </authorList>
    </citation>
    <scope>NUCLEOTIDE SEQUENCE [LARGE SCALE GENOMIC DNA]</scope>
</reference>
<evidence type="ECO:0000256" key="5">
    <source>
        <dbReference type="ARBA" id="ARBA00022490"/>
    </source>
</evidence>
<dbReference type="EMBL" id="CAXAMN010021951">
    <property type="protein sequence ID" value="CAK9064815.1"/>
    <property type="molecule type" value="Genomic_DNA"/>
</dbReference>
<evidence type="ECO:0000256" key="6">
    <source>
        <dbReference type="ARBA" id="ARBA00023242"/>
    </source>
</evidence>
<keyword evidence="9" id="KW-1185">Reference proteome</keyword>
<sequence>MEDDYAHPYEDSIEKFTTYEDYLDSQITPQDRFYLEEDELARQLVEIGCRKGEVLTREDFAARREAAENAKKARLQNAPKELVRSGKLSTIIFIRDKNHRGQEISGYIDYGHRLKTENFEPYFDRKKRLLPKSSDLSFYNWDTQHSTSNESPNFQILPDHEQGLLFKNKRDRKASRLQCCVLVFLMFLFCLILDPRQGSGRSVISVDPRSEPGDNSKRLEVPTTEYIQAPWQALAFAPALRRERFQMVSGLSIFGVLVQNKMESNFGTFMQPCSEKWNLGAACFGSCQVVIFDHMTRKKS</sequence>
<proteinExistence type="predicted"/>
<evidence type="ECO:0000256" key="2">
    <source>
        <dbReference type="ARBA" id="ARBA00004123"/>
    </source>
</evidence>
<name>A0ABP0NM09_9DINO</name>
<keyword evidence="6" id="KW-0539">Nucleus</keyword>
<evidence type="ECO:0000256" key="4">
    <source>
        <dbReference type="ARBA" id="ARBA00021436"/>
    </source>
</evidence>
<evidence type="ECO:0000256" key="1">
    <source>
        <dbReference type="ARBA" id="ARBA00003056"/>
    </source>
</evidence>
<organism evidence="8 9">
    <name type="scientific">Durusdinium trenchii</name>
    <dbReference type="NCBI Taxonomy" id="1381693"/>
    <lineage>
        <taxon>Eukaryota</taxon>
        <taxon>Sar</taxon>
        <taxon>Alveolata</taxon>
        <taxon>Dinophyceae</taxon>
        <taxon>Suessiales</taxon>
        <taxon>Symbiodiniaceae</taxon>
        <taxon>Durusdinium</taxon>
    </lineage>
</organism>
<comment type="function">
    <text evidence="1">May be involved in spermatogenesis.</text>
</comment>
<accession>A0ABP0NM09</accession>
<evidence type="ECO:0000256" key="7">
    <source>
        <dbReference type="SAM" id="Phobius"/>
    </source>
</evidence>
<dbReference type="PANTHER" id="PTHR33588">
    <property type="entry name" value="CILIA- AND FLAGELLA-ASSOCIATED PROTEIN 299"/>
    <property type="match status" value="1"/>
</dbReference>
<comment type="caution">
    <text evidence="8">The sequence shown here is derived from an EMBL/GenBank/DDBJ whole genome shotgun (WGS) entry which is preliminary data.</text>
</comment>
<keyword evidence="5" id="KW-0963">Cytoplasm</keyword>
<evidence type="ECO:0000313" key="9">
    <source>
        <dbReference type="Proteomes" id="UP001642484"/>
    </source>
</evidence>
<evidence type="ECO:0000313" key="8">
    <source>
        <dbReference type="EMBL" id="CAK9064815.1"/>
    </source>
</evidence>
<dbReference type="InterPro" id="IPR027887">
    <property type="entry name" value="DUF4464"/>
</dbReference>
<gene>
    <name evidence="8" type="ORF">CCMP2556_LOCUS31857</name>
</gene>
<feature type="transmembrane region" description="Helical" evidence="7">
    <location>
        <begin position="175"/>
        <end position="193"/>
    </location>
</feature>
<protein>
    <recommendedName>
        <fullName evidence="4">Cilia- and flagella-associated protein 299</fullName>
    </recommendedName>
</protein>
<keyword evidence="7" id="KW-1133">Transmembrane helix</keyword>
<keyword evidence="7" id="KW-0472">Membrane</keyword>
<evidence type="ECO:0000256" key="3">
    <source>
        <dbReference type="ARBA" id="ARBA00004496"/>
    </source>
</evidence>
<dbReference type="Pfam" id="PF14713">
    <property type="entry name" value="DUF4464"/>
    <property type="match status" value="1"/>
</dbReference>
<dbReference type="Proteomes" id="UP001642484">
    <property type="component" value="Unassembled WGS sequence"/>
</dbReference>
<keyword evidence="7" id="KW-0812">Transmembrane</keyword>
<comment type="subcellular location">
    <subcellularLocation>
        <location evidence="3">Cytoplasm</location>
    </subcellularLocation>
    <subcellularLocation>
        <location evidence="2">Nucleus</location>
    </subcellularLocation>
</comment>
<dbReference type="PANTHER" id="PTHR33588:SF1">
    <property type="entry name" value="CILIA- AND FLAGELLA-ASSOCIATED PROTEIN 299"/>
    <property type="match status" value="1"/>
</dbReference>